<dbReference type="PROSITE" id="PS00211">
    <property type="entry name" value="ABC_TRANSPORTER_1"/>
    <property type="match status" value="1"/>
</dbReference>
<dbReference type="GO" id="GO:0005524">
    <property type="term" value="F:ATP binding"/>
    <property type="evidence" value="ECO:0007669"/>
    <property type="project" value="UniProtKB-KW"/>
</dbReference>
<comment type="similarity">
    <text evidence="2">Belongs to the ABC transporter superfamily.</text>
</comment>
<evidence type="ECO:0000256" key="2">
    <source>
        <dbReference type="ARBA" id="ARBA00005417"/>
    </source>
</evidence>
<gene>
    <name evidence="9" type="primary">oppD_1</name>
    <name evidence="9" type="ORF">DSM106044_00930</name>
</gene>
<sequence>MDEVLKIKELRVSFKQRYGNLDAVRGVSLSVRKGEILALVGESGCGKSVTAKSVLKLNDVSGGDMTAEELWLGGRDILAASEREMLEIRGKLAGMIFQDPLTYLNPTMKVGKQVTETLRRHGKKTSAECRSEAVRLLEMVQIPEASLRAEQYPHQFSGGMRQRAMIAMALACSPVLLIADEPTTALDPTIQMQILALLKKMQTELHTSVLMITHDLSVVANVADKVAVMYAGKIVEESDVGRLFEKPAHPYTRGLIESLPNLEKDKELRAINGAPPDLDKLPQGCSFAPRCEACMKICHLADPPEIEIEDGHRTSCWLYHRDNPEGGYS</sequence>
<dbReference type="InterPro" id="IPR017871">
    <property type="entry name" value="ABC_transporter-like_CS"/>
</dbReference>
<dbReference type="InterPro" id="IPR013563">
    <property type="entry name" value="Oligopep_ABC_C"/>
</dbReference>
<protein>
    <submittedName>
        <fullName evidence="9">Stage 0 sporulation protein KD</fullName>
    </submittedName>
</protein>
<evidence type="ECO:0000256" key="5">
    <source>
        <dbReference type="ARBA" id="ARBA00022741"/>
    </source>
</evidence>
<dbReference type="InterPro" id="IPR003439">
    <property type="entry name" value="ABC_transporter-like_ATP-bd"/>
</dbReference>
<keyword evidence="10" id="KW-1185">Reference proteome</keyword>
<dbReference type="GO" id="GO:0016887">
    <property type="term" value="F:ATP hydrolysis activity"/>
    <property type="evidence" value="ECO:0007669"/>
    <property type="project" value="InterPro"/>
</dbReference>
<evidence type="ECO:0000256" key="7">
    <source>
        <dbReference type="ARBA" id="ARBA00023136"/>
    </source>
</evidence>
<keyword evidence="7" id="KW-0472">Membrane</keyword>
<dbReference type="InterPro" id="IPR027417">
    <property type="entry name" value="P-loop_NTPase"/>
</dbReference>
<feature type="domain" description="ABC transporter" evidence="8">
    <location>
        <begin position="5"/>
        <end position="256"/>
    </location>
</feature>
<name>A0A4U8QC72_9FIRM</name>
<keyword evidence="4" id="KW-1003">Cell membrane</keyword>
<dbReference type="SUPFAM" id="SSF52540">
    <property type="entry name" value="P-loop containing nucleoside triphosphate hydrolases"/>
    <property type="match status" value="1"/>
</dbReference>
<dbReference type="Pfam" id="PF08352">
    <property type="entry name" value="oligo_HPY"/>
    <property type="match status" value="1"/>
</dbReference>
<evidence type="ECO:0000313" key="10">
    <source>
        <dbReference type="Proteomes" id="UP000306509"/>
    </source>
</evidence>
<accession>A0A4U8QC72</accession>
<comment type="subcellular location">
    <subcellularLocation>
        <location evidence="1">Cell membrane</location>
        <topology evidence="1">Peripheral membrane protein</topology>
    </subcellularLocation>
</comment>
<dbReference type="FunFam" id="3.40.50.300:FF:000016">
    <property type="entry name" value="Oligopeptide ABC transporter ATP-binding component"/>
    <property type="match status" value="1"/>
</dbReference>
<dbReference type="GO" id="GO:0015833">
    <property type="term" value="P:peptide transport"/>
    <property type="evidence" value="ECO:0007669"/>
    <property type="project" value="InterPro"/>
</dbReference>
<dbReference type="InterPro" id="IPR003593">
    <property type="entry name" value="AAA+_ATPase"/>
</dbReference>
<dbReference type="AlphaFoldDB" id="A0A4U8QC72"/>
<reference evidence="9 10" key="1">
    <citation type="journal article" date="2019" name="Anaerobe">
        <title>Detection of Robinsoniella peoriensis in multiple bone samples of a trauma patient.</title>
        <authorList>
            <person name="Schrottner P."/>
            <person name="Hartwich K."/>
            <person name="Bunk B."/>
            <person name="Schober I."/>
            <person name="Helbig S."/>
            <person name="Rudolph W.W."/>
            <person name="Gunzer F."/>
        </authorList>
    </citation>
    <scope>NUCLEOTIDE SEQUENCE [LARGE SCALE GENOMIC DNA]</scope>
    <source>
        <strain evidence="9 10">DSM 106044</strain>
    </source>
</reference>
<dbReference type="Gene3D" id="3.40.50.300">
    <property type="entry name" value="P-loop containing nucleotide triphosphate hydrolases"/>
    <property type="match status" value="1"/>
</dbReference>
<dbReference type="STRING" id="180332.GCA_000797495_04212"/>
<comment type="caution">
    <text evidence="9">The sequence shown here is derived from an EMBL/GenBank/DDBJ whole genome shotgun (WGS) entry which is preliminary data.</text>
</comment>
<organism evidence="9 10">
    <name type="scientific">Robinsoniella peoriensis</name>
    <dbReference type="NCBI Taxonomy" id="180332"/>
    <lineage>
        <taxon>Bacteria</taxon>
        <taxon>Bacillati</taxon>
        <taxon>Bacillota</taxon>
        <taxon>Clostridia</taxon>
        <taxon>Lachnospirales</taxon>
        <taxon>Lachnospiraceae</taxon>
        <taxon>Robinsoniella</taxon>
    </lineage>
</organism>
<dbReference type="PANTHER" id="PTHR43297:SF2">
    <property type="entry name" value="DIPEPTIDE TRANSPORT ATP-BINDING PROTEIN DPPD"/>
    <property type="match status" value="1"/>
</dbReference>
<evidence type="ECO:0000313" key="9">
    <source>
        <dbReference type="EMBL" id="TLD02124.1"/>
    </source>
</evidence>
<evidence type="ECO:0000256" key="3">
    <source>
        <dbReference type="ARBA" id="ARBA00022448"/>
    </source>
</evidence>
<dbReference type="Pfam" id="PF00005">
    <property type="entry name" value="ABC_tran"/>
    <property type="match status" value="1"/>
</dbReference>
<dbReference type="GO" id="GO:0005886">
    <property type="term" value="C:plasma membrane"/>
    <property type="evidence" value="ECO:0007669"/>
    <property type="project" value="UniProtKB-SubCell"/>
</dbReference>
<dbReference type="EMBL" id="QGQD01000022">
    <property type="protein sequence ID" value="TLD02124.1"/>
    <property type="molecule type" value="Genomic_DNA"/>
</dbReference>
<dbReference type="NCBIfam" id="TIGR01727">
    <property type="entry name" value="oligo_HPY"/>
    <property type="match status" value="1"/>
</dbReference>
<dbReference type="PANTHER" id="PTHR43297">
    <property type="entry name" value="OLIGOPEPTIDE TRANSPORT ATP-BINDING PROTEIN APPD"/>
    <property type="match status" value="1"/>
</dbReference>
<dbReference type="CDD" id="cd03257">
    <property type="entry name" value="ABC_NikE_OppD_transporters"/>
    <property type="match status" value="1"/>
</dbReference>
<dbReference type="Proteomes" id="UP000306509">
    <property type="component" value="Unassembled WGS sequence"/>
</dbReference>
<proteinExistence type="inferred from homology"/>
<evidence type="ECO:0000259" key="8">
    <source>
        <dbReference type="PROSITE" id="PS50893"/>
    </source>
</evidence>
<dbReference type="PROSITE" id="PS50893">
    <property type="entry name" value="ABC_TRANSPORTER_2"/>
    <property type="match status" value="1"/>
</dbReference>
<evidence type="ECO:0000256" key="6">
    <source>
        <dbReference type="ARBA" id="ARBA00022840"/>
    </source>
</evidence>
<evidence type="ECO:0000256" key="1">
    <source>
        <dbReference type="ARBA" id="ARBA00004202"/>
    </source>
</evidence>
<dbReference type="SMART" id="SM00382">
    <property type="entry name" value="AAA"/>
    <property type="match status" value="1"/>
</dbReference>
<keyword evidence="3" id="KW-0813">Transport</keyword>
<evidence type="ECO:0000256" key="4">
    <source>
        <dbReference type="ARBA" id="ARBA00022475"/>
    </source>
</evidence>
<keyword evidence="6" id="KW-0067">ATP-binding</keyword>
<keyword evidence="5" id="KW-0547">Nucleotide-binding</keyword>
<dbReference type="InterPro" id="IPR050388">
    <property type="entry name" value="ABC_Ni/Peptide_Import"/>
</dbReference>
<dbReference type="RefSeq" id="WP_138001882.1">
    <property type="nucleotide sequence ID" value="NZ_QGQD01000022.1"/>
</dbReference>